<dbReference type="SUPFAM" id="SSF51445">
    <property type="entry name" value="(Trans)glycosidases"/>
    <property type="match status" value="1"/>
</dbReference>
<dbReference type="GO" id="GO:0004560">
    <property type="term" value="F:alpha-L-fucosidase activity"/>
    <property type="evidence" value="ECO:0007669"/>
    <property type="project" value="InterPro"/>
</dbReference>
<evidence type="ECO:0000259" key="1">
    <source>
        <dbReference type="Pfam" id="PF01120"/>
    </source>
</evidence>
<protein>
    <submittedName>
        <fullName evidence="2">Alpha-L-fucosidase</fullName>
    </submittedName>
</protein>
<dbReference type="Gene3D" id="2.60.120.260">
    <property type="entry name" value="Galactose-binding domain-like"/>
    <property type="match status" value="1"/>
</dbReference>
<dbReference type="Proteomes" id="UP000315471">
    <property type="component" value="Unassembled WGS sequence"/>
</dbReference>
<dbReference type="InterPro" id="IPR017853">
    <property type="entry name" value="GH"/>
</dbReference>
<organism evidence="2 3">
    <name type="scientific">Novipirellula aureliae</name>
    <dbReference type="NCBI Taxonomy" id="2527966"/>
    <lineage>
        <taxon>Bacteria</taxon>
        <taxon>Pseudomonadati</taxon>
        <taxon>Planctomycetota</taxon>
        <taxon>Planctomycetia</taxon>
        <taxon>Pirellulales</taxon>
        <taxon>Pirellulaceae</taxon>
        <taxon>Novipirellula</taxon>
    </lineage>
</organism>
<evidence type="ECO:0000313" key="3">
    <source>
        <dbReference type="Proteomes" id="UP000315471"/>
    </source>
</evidence>
<dbReference type="RefSeq" id="WP_231617406.1">
    <property type="nucleotide sequence ID" value="NZ_SJPY01000002.1"/>
</dbReference>
<name>A0A5C6E9W1_9BACT</name>
<gene>
    <name evidence="2" type="ORF">Q31b_18120</name>
</gene>
<dbReference type="Gene3D" id="3.20.20.80">
    <property type="entry name" value="Glycosidases"/>
    <property type="match status" value="1"/>
</dbReference>
<dbReference type="AlphaFoldDB" id="A0A5C6E9W1"/>
<dbReference type="EMBL" id="SJPY01000002">
    <property type="protein sequence ID" value="TWU44276.1"/>
    <property type="molecule type" value="Genomic_DNA"/>
</dbReference>
<keyword evidence="3" id="KW-1185">Reference proteome</keyword>
<comment type="caution">
    <text evidence="2">The sequence shown here is derived from an EMBL/GenBank/DDBJ whole genome shotgun (WGS) entry which is preliminary data.</text>
</comment>
<dbReference type="InterPro" id="IPR057739">
    <property type="entry name" value="Glyco_hydro_29_N"/>
</dbReference>
<reference evidence="2 3" key="1">
    <citation type="submission" date="2019-02" db="EMBL/GenBank/DDBJ databases">
        <title>Deep-cultivation of Planctomycetes and their phenomic and genomic characterization uncovers novel biology.</title>
        <authorList>
            <person name="Wiegand S."/>
            <person name="Jogler M."/>
            <person name="Boedeker C."/>
            <person name="Pinto D."/>
            <person name="Vollmers J."/>
            <person name="Rivas-Marin E."/>
            <person name="Kohn T."/>
            <person name="Peeters S.H."/>
            <person name="Heuer A."/>
            <person name="Rast P."/>
            <person name="Oberbeckmann S."/>
            <person name="Bunk B."/>
            <person name="Jeske O."/>
            <person name="Meyerdierks A."/>
            <person name="Storesund J.E."/>
            <person name="Kallscheuer N."/>
            <person name="Luecker S."/>
            <person name="Lage O.M."/>
            <person name="Pohl T."/>
            <person name="Merkel B.J."/>
            <person name="Hornburger P."/>
            <person name="Mueller R.-W."/>
            <person name="Bruemmer F."/>
            <person name="Labrenz M."/>
            <person name="Spormann A.M."/>
            <person name="Op Den Camp H."/>
            <person name="Overmann J."/>
            <person name="Amann R."/>
            <person name="Jetten M.S.M."/>
            <person name="Mascher T."/>
            <person name="Medema M.H."/>
            <person name="Devos D.P."/>
            <person name="Kaster A.-K."/>
            <person name="Ovreas L."/>
            <person name="Rohde M."/>
            <person name="Galperin M.Y."/>
            <person name="Jogler C."/>
        </authorList>
    </citation>
    <scope>NUCLEOTIDE SEQUENCE [LARGE SCALE GENOMIC DNA]</scope>
    <source>
        <strain evidence="2 3">Q31b</strain>
    </source>
</reference>
<sequence length="534" mass="59848">MTANSMDSDHLDKLMKKRNIRWIIGLLTMLTICVVSDGYAQDQPNAPKANLHPYWAPGVYELRPDDITSIMGFRAELTGNLNVADRPTPAVVNNAFVRGFKTENDIMTWEVNAPYEANYTVSFLYAGRDEIMEQSTVQVSCGDTVITEKAVVADWGTRPLVPRHTLKQPLLLKKGINKISLRLVDFQGTREERDALDAVKNAKGKTTPFALWSMELVRPEALVDIKARAKAMKADVQWMIDGKYGLFVHFSSSADYQERVKAFDVDAFVEKVVETGSSWVCFTCSHGAHYWPGPSKTIDAQKPGFTCERDLIRELIDGLAKHDIRLMLYYNPNSGIKRLYGNVYGNGPERDPSGYFNFLENHFREVSLRYGEDLVTTAAYVDDCGWQVYQLDPPWERLVKAIKAGNPNAPVGFSQNLFANLTPFSDFVVSDGAGRAPEHQPAFLFEEGGQLEGQTPAAWFYMDGWGGGARNGVWRGKPKFSAEEYIEIFKKADEANMPITINLASSPYITKDAPFFNPACIDIMKQVRKAVKGD</sequence>
<proteinExistence type="predicted"/>
<accession>A0A5C6E9W1</accession>
<dbReference type="GO" id="GO:0005975">
    <property type="term" value="P:carbohydrate metabolic process"/>
    <property type="evidence" value="ECO:0007669"/>
    <property type="project" value="InterPro"/>
</dbReference>
<dbReference type="Pfam" id="PF01120">
    <property type="entry name" value="Alpha_L_fucos"/>
    <property type="match status" value="1"/>
</dbReference>
<feature type="domain" description="Glycoside hydrolase family 29 N-terminal" evidence="1">
    <location>
        <begin position="260"/>
        <end position="381"/>
    </location>
</feature>
<evidence type="ECO:0000313" key="2">
    <source>
        <dbReference type="EMBL" id="TWU44276.1"/>
    </source>
</evidence>